<feature type="transmembrane region" description="Helical" evidence="2">
    <location>
        <begin position="201"/>
        <end position="224"/>
    </location>
</feature>
<feature type="region of interest" description="Disordered" evidence="1">
    <location>
        <begin position="150"/>
        <end position="194"/>
    </location>
</feature>
<proteinExistence type="predicted"/>
<keyword evidence="4" id="KW-1185">Reference proteome</keyword>
<feature type="compositionally biased region" description="Basic and acidic residues" evidence="1">
    <location>
        <begin position="83"/>
        <end position="93"/>
    </location>
</feature>
<accession>A0A086Z0M2</accession>
<keyword evidence="2" id="KW-0472">Membrane</keyword>
<evidence type="ECO:0000313" key="4">
    <source>
        <dbReference type="Proteomes" id="UP000029015"/>
    </source>
</evidence>
<dbReference type="RefSeq" id="WP_051905269.1">
    <property type="nucleotide sequence ID" value="NZ_CP011786.1"/>
</dbReference>
<evidence type="ECO:0000313" key="3">
    <source>
        <dbReference type="EMBL" id="KFI40072.1"/>
    </source>
</evidence>
<comment type="caution">
    <text evidence="3">The sequence shown here is derived from an EMBL/GenBank/DDBJ whole genome shotgun (WGS) entry which is preliminary data.</text>
</comment>
<keyword evidence="2" id="KW-1133">Transmembrane helix</keyword>
<dbReference type="Proteomes" id="UP000029015">
    <property type="component" value="Unassembled WGS sequence"/>
</dbReference>
<sequence>MKRFFHDLSWAQVFAGALAAVTSFFLSAKIGIAGSAIGVAVGSVVSAVASQIYKNVLDASTHKLQTTVIGADGEEDAGSDAVDAGKDGAHDDASATTVLPPARGRAGTLGDARAATGKTGADTGASGETTVLPVIDGSDKTTVMPAVGAGRTASSAKTGGARTARSAQSGPAGLAGSGGAARNRPASHLLQNSQVQRKKRMVIIVSVVSALIAVLISALIINALTKGEGTDHVVRDIVRPNQTVQTPAPSSTAPDQYGNGSSPSTETTQPQETPSGAPSPSSSPTMGGEGNGNGASPRPSQTAQPSQQPSQTPSPSDKPSSTPQVTPTPSQSGNAAKVTSDEK</sequence>
<keyword evidence="2" id="KW-0812">Transmembrane</keyword>
<name>A0A086Z0M2_9BIFI</name>
<dbReference type="AlphaFoldDB" id="A0A086Z0M2"/>
<feature type="region of interest" description="Disordered" evidence="1">
    <location>
        <begin position="71"/>
        <end position="133"/>
    </location>
</feature>
<feature type="transmembrane region" description="Helical" evidence="2">
    <location>
        <begin position="7"/>
        <end position="26"/>
    </location>
</feature>
<reference evidence="3 4" key="1">
    <citation type="submission" date="2014-03" db="EMBL/GenBank/DDBJ databases">
        <title>Genomics of Bifidobacteria.</title>
        <authorList>
            <person name="Ventura M."/>
            <person name="Milani C."/>
            <person name="Lugli G.A."/>
        </authorList>
    </citation>
    <scope>NUCLEOTIDE SEQUENCE [LARGE SCALE GENOMIC DNA]</scope>
    <source>
        <strain evidence="3 4">DSM 22766</strain>
    </source>
</reference>
<gene>
    <name evidence="3" type="ORF">BACT_0774</name>
</gene>
<protein>
    <submittedName>
        <fullName evidence="3">Uncharacterized protein</fullName>
    </submittedName>
</protein>
<feature type="region of interest" description="Disordered" evidence="1">
    <location>
        <begin position="240"/>
        <end position="343"/>
    </location>
</feature>
<evidence type="ECO:0000256" key="1">
    <source>
        <dbReference type="SAM" id="MobiDB-lite"/>
    </source>
</evidence>
<dbReference type="OrthoDB" id="3233179at2"/>
<organism evidence="3 4">
    <name type="scientific">Bifidobacterium actinocoloniiforme DSM 22766</name>
    <dbReference type="NCBI Taxonomy" id="1437605"/>
    <lineage>
        <taxon>Bacteria</taxon>
        <taxon>Bacillati</taxon>
        <taxon>Actinomycetota</taxon>
        <taxon>Actinomycetes</taxon>
        <taxon>Bifidobacteriales</taxon>
        <taxon>Bifidobacteriaceae</taxon>
        <taxon>Bifidobacterium</taxon>
    </lineage>
</organism>
<dbReference type="eggNOG" id="ENOG5032Y91">
    <property type="taxonomic scope" value="Bacteria"/>
</dbReference>
<dbReference type="EMBL" id="JGYK01000001">
    <property type="protein sequence ID" value="KFI40072.1"/>
    <property type="molecule type" value="Genomic_DNA"/>
</dbReference>
<feature type="compositionally biased region" description="Low complexity" evidence="1">
    <location>
        <begin position="261"/>
        <end position="286"/>
    </location>
</feature>
<feature type="compositionally biased region" description="Polar residues" evidence="1">
    <location>
        <begin position="240"/>
        <end position="260"/>
    </location>
</feature>
<evidence type="ECO:0000256" key="2">
    <source>
        <dbReference type="SAM" id="Phobius"/>
    </source>
</evidence>
<feature type="compositionally biased region" description="Low complexity" evidence="1">
    <location>
        <begin position="296"/>
        <end position="332"/>
    </location>
</feature>
<feature type="compositionally biased region" description="Low complexity" evidence="1">
    <location>
        <begin position="110"/>
        <end position="127"/>
    </location>
</feature>